<dbReference type="EMBL" id="BKCP01012625">
    <property type="protein sequence ID" value="GER56222.1"/>
    <property type="molecule type" value="Genomic_DNA"/>
</dbReference>
<dbReference type="PANTHER" id="PTHR10543:SF137">
    <property type="entry name" value="CAROTENOID CLEAVAGE DIOXYGENASE 4, CHLOROPLASTIC"/>
    <property type="match status" value="1"/>
</dbReference>
<evidence type="ECO:0000313" key="6">
    <source>
        <dbReference type="EMBL" id="GER56222.1"/>
    </source>
</evidence>
<gene>
    <name evidence="6" type="ORF">STAS_33939</name>
</gene>
<evidence type="ECO:0000256" key="5">
    <source>
        <dbReference type="PIRSR" id="PIRSR604294-1"/>
    </source>
</evidence>
<comment type="caution">
    <text evidence="6">The sequence shown here is derived from an EMBL/GenBank/DDBJ whole genome shotgun (WGS) entry which is preliminary data.</text>
</comment>
<organism evidence="6 7">
    <name type="scientific">Striga asiatica</name>
    <name type="common">Asiatic witchweed</name>
    <name type="synonym">Buchnera asiatica</name>
    <dbReference type="NCBI Taxonomy" id="4170"/>
    <lineage>
        <taxon>Eukaryota</taxon>
        <taxon>Viridiplantae</taxon>
        <taxon>Streptophyta</taxon>
        <taxon>Embryophyta</taxon>
        <taxon>Tracheophyta</taxon>
        <taxon>Spermatophyta</taxon>
        <taxon>Magnoliopsida</taxon>
        <taxon>eudicotyledons</taxon>
        <taxon>Gunneridae</taxon>
        <taxon>Pentapetalae</taxon>
        <taxon>asterids</taxon>
        <taxon>lamiids</taxon>
        <taxon>Lamiales</taxon>
        <taxon>Orobanchaceae</taxon>
        <taxon>Buchnereae</taxon>
        <taxon>Striga</taxon>
    </lineage>
</organism>
<evidence type="ECO:0000256" key="4">
    <source>
        <dbReference type="ARBA" id="ARBA00023004"/>
    </source>
</evidence>
<dbReference type="Pfam" id="PF03055">
    <property type="entry name" value="RPE65"/>
    <property type="match status" value="1"/>
</dbReference>
<evidence type="ECO:0000313" key="7">
    <source>
        <dbReference type="Proteomes" id="UP000325081"/>
    </source>
</evidence>
<name>A0A5A7RG83_STRAF</name>
<evidence type="ECO:0000256" key="3">
    <source>
        <dbReference type="ARBA" id="ARBA00022964"/>
    </source>
</evidence>
<sequence length="175" mass="19612">MHQRSGVCWVDAPGLNVLHVVNAWEEDGGDTVVMVASNIMRVEHMLGRMDLVRMSLEMIRIDVKGKRVVARCPVSRESLDFAVINPQYAGKKSRYVYAAVVVPTLKGAGVVKLDLSFSSKKMDHLVARRVYGPDCYGGEPFFVPREPNNLEADEDDGYLVMQGALWFSWDFCEGK</sequence>
<protein>
    <submittedName>
        <fullName evidence="6">Carotenoid cleavage dioxygenase 4</fullName>
    </submittedName>
</protein>
<dbReference type="GO" id="GO:0009570">
    <property type="term" value="C:chloroplast stroma"/>
    <property type="evidence" value="ECO:0007669"/>
    <property type="project" value="TreeGrafter"/>
</dbReference>
<accession>A0A5A7RG83</accession>
<dbReference type="OrthoDB" id="1069523at2759"/>
<dbReference type="Proteomes" id="UP000325081">
    <property type="component" value="Unassembled WGS sequence"/>
</dbReference>
<comment type="similarity">
    <text evidence="1">Belongs to the carotenoid oxygenase family.</text>
</comment>
<comment type="cofactor">
    <cofactor evidence="5">
        <name>Fe(2+)</name>
        <dbReference type="ChEBI" id="CHEBI:29033"/>
    </cofactor>
    <text evidence="5">Binds 1 Fe(2+) ion per subunit.</text>
</comment>
<dbReference type="InterPro" id="IPR004294">
    <property type="entry name" value="Carotenoid_Oase"/>
</dbReference>
<evidence type="ECO:0000256" key="1">
    <source>
        <dbReference type="ARBA" id="ARBA00006787"/>
    </source>
</evidence>
<evidence type="ECO:0000256" key="2">
    <source>
        <dbReference type="ARBA" id="ARBA00022723"/>
    </source>
</evidence>
<reference evidence="7" key="1">
    <citation type="journal article" date="2019" name="Curr. Biol.">
        <title>Genome Sequence of Striga asiatica Provides Insight into the Evolution of Plant Parasitism.</title>
        <authorList>
            <person name="Yoshida S."/>
            <person name="Kim S."/>
            <person name="Wafula E.K."/>
            <person name="Tanskanen J."/>
            <person name="Kim Y.M."/>
            <person name="Honaas L."/>
            <person name="Yang Z."/>
            <person name="Spallek T."/>
            <person name="Conn C.E."/>
            <person name="Ichihashi Y."/>
            <person name="Cheong K."/>
            <person name="Cui S."/>
            <person name="Der J.P."/>
            <person name="Gundlach H."/>
            <person name="Jiao Y."/>
            <person name="Hori C."/>
            <person name="Ishida J.K."/>
            <person name="Kasahara H."/>
            <person name="Kiba T."/>
            <person name="Kim M.S."/>
            <person name="Koo N."/>
            <person name="Laohavisit A."/>
            <person name="Lee Y.H."/>
            <person name="Lumba S."/>
            <person name="McCourt P."/>
            <person name="Mortimer J.C."/>
            <person name="Mutuku J.M."/>
            <person name="Nomura T."/>
            <person name="Sasaki-Sekimoto Y."/>
            <person name="Seto Y."/>
            <person name="Wang Y."/>
            <person name="Wakatake T."/>
            <person name="Sakakibara H."/>
            <person name="Demura T."/>
            <person name="Yamaguchi S."/>
            <person name="Yoneyama K."/>
            <person name="Manabe R.I."/>
            <person name="Nelson D.C."/>
            <person name="Schulman A.H."/>
            <person name="Timko M.P."/>
            <person name="dePamphilis C.W."/>
            <person name="Choi D."/>
            <person name="Shirasu K."/>
        </authorList>
    </citation>
    <scope>NUCLEOTIDE SEQUENCE [LARGE SCALE GENOMIC DNA]</scope>
    <source>
        <strain evidence="7">cv. UVA1</strain>
    </source>
</reference>
<dbReference type="GO" id="GO:0010436">
    <property type="term" value="F:carotenoid dioxygenase activity"/>
    <property type="evidence" value="ECO:0007669"/>
    <property type="project" value="TreeGrafter"/>
</dbReference>
<dbReference type="GO" id="GO:0046872">
    <property type="term" value="F:metal ion binding"/>
    <property type="evidence" value="ECO:0007669"/>
    <property type="project" value="UniProtKB-KW"/>
</dbReference>
<feature type="binding site" evidence="5">
    <location>
        <position position="19"/>
    </location>
    <ligand>
        <name>Fe cation</name>
        <dbReference type="ChEBI" id="CHEBI:24875"/>
        <note>catalytic</note>
    </ligand>
</feature>
<keyword evidence="2 5" id="KW-0479">Metal-binding</keyword>
<keyword evidence="4 5" id="KW-0408">Iron</keyword>
<dbReference type="GO" id="GO:0016121">
    <property type="term" value="P:carotene catabolic process"/>
    <property type="evidence" value="ECO:0007669"/>
    <property type="project" value="TreeGrafter"/>
</dbReference>
<keyword evidence="7" id="KW-1185">Reference proteome</keyword>
<proteinExistence type="inferred from homology"/>
<keyword evidence="3 6" id="KW-0560">Oxidoreductase</keyword>
<dbReference type="PANTHER" id="PTHR10543">
    <property type="entry name" value="BETA-CAROTENE DIOXYGENASE"/>
    <property type="match status" value="1"/>
</dbReference>
<dbReference type="AlphaFoldDB" id="A0A5A7RG83"/>
<keyword evidence="3 6" id="KW-0223">Dioxygenase</keyword>